<dbReference type="CDD" id="cd00449">
    <property type="entry name" value="PLPDE_IV"/>
    <property type="match status" value="1"/>
</dbReference>
<dbReference type="InterPro" id="IPR043131">
    <property type="entry name" value="BCAT-like_N"/>
</dbReference>
<evidence type="ECO:0000256" key="1">
    <source>
        <dbReference type="ARBA" id="ARBA00001933"/>
    </source>
</evidence>
<name>A0A0C7R2V0_PARSO</name>
<dbReference type="Gene3D" id="3.20.10.10">
    <property type="entry name" value="D-amino Acid Aminotransferase, subunit A, domain 2"/>
    <property type="match status" value="1"/>
</dbReference>
<dbReference type="InterPro" id="IPR036038">
    <property type="entry name" value="Aminotransferase-like"/>
</dbReference>
<dbReference type="RefSeq" id="WP_261290961.1">
    <property type="nucleotide sequence ID" value="NZ_CEKZ01000003.1"/>
</dbReference>
<dbReference type="PANTHER" id="PTHR42743">
    <property type="entry name" value="AMINO-ACID AMINOTRANSFERASE"/>
    <property type="match status" value="1"/>
</dbReference>
<dbReference type="InterPro" id="IPR001544">
    <property type="entry name" value="Aminotrans_IV"/>
</dbReference>
<dbReference type="GO" id="GO:0008696">
    <property type="term" value="F:4-amino-4-deoxychorismate lyase activity"/>
    <property type="evidence" value="ECO:0007669"/>
    <property type="project" value="UniProtKB-EC"/>
</dbReference>
<dbReference type="PANTHER" id="PTHR42743:SF11">
    <property type="entry name" value="AMINODEOXYCHORISMATE LYASE"/>
    <property type="match status" value="1"/>
</dbReference>
<dbReference type="FunFam" id="3.20.10.10:FF:000002">
    <property type="entry name" value="D-alanine aminotransferase"/>
    <property type="match status" value="1"/>
</dbReference>
<reference evidence="4 5" key="1">
    <citation type="submission" date="2015-01" db="EMBL/GenBank/DDBJ databases">
        <authorList>
            <person name="Aslett A.Martin."/>
            <person name="De Silva Nishadi"/>
        </authorList>
    </citation>
    <scope>NUCLEOTIDE SEQUENCE [LARGE SCALE GENOMIC DNA]</scope>
    <source>
        <strain evidence="4 5">R28058</strain>
    </source>
</reference>
<dbReference type="Pfam" id="PF01063">
    <property type="entry name" value="Aminotran_4"/>
    <property type="match status" value="1"/>
</dbReference>
<dbReference type="GO" id="GO:0008652">
    <property type="term" value="P:amino acid biosynthetic process"/>
    <property type="evidence" value="ECO:0007669"/>
    <property type="project" value="UniProtKB-ARBA"/>
</dbReference>
<comment type="similarity">
    <text evidence="2">Belongs to the class-IV pyridoxal-phosphate-dependent aminotransferase family.</text>
</comment>
<accession>A0A0C7R2V0</accession>
<organism evidence="4 5">
    <name type="scientific">Paraclostridium sordellii</name>
    <name type="common">Clostridium sordellii</name>
    <dbReference type="NCBI Taxonomy" id="1505"/>
    <lineage>
        <taxon>Bacteria</taxon>
        <taxon>Bacillati</taxon>
        <taxon>Bacillota</taxon>
        <taxon>Clostridia</taxon>
        <taxon>Peptostreptococcales</taxon>
        <taxon>Peptostreptococcaceae</taxon>
        <taxon>Paraclostridium</taxon>
    </lineage>
</organism>
<dbReference type="GO" id="GO:0005829">
    <property type="term" value="C:cytosol"/>
    <property type="evidence" value="ECO:0007669"/>
    <property type="project" value="TreeGrafter"/>
</dbReference>
<dbReference type="InterPro" id="IPR043132">
    <property type="entry name" value="BCAT-like_C"/>
</dbReference>
<dbReference type="EMBL" id="CEKZ01000003">
    <property type="protein sequence ID" value="CEQ03150.1"/>
    <property type="molecule type" value="Genomic_DNA"/>
</dbReference>
<dbReference type="GO" id="GO:0046394">
    <property type="term" value="P:carboxylic acid biosynthetic process"/>
    <property type="evidence" value="ECO:0007669"/>
    <property type="project" value="UniProtKB-ARBA"/>
</dbReference>
<dbReference type="Gene3D" id="3.30.470.10">
    <property type="match status" value="1"/>
</dbReference>
<evidence type="ECO:0000256" key="3">
    <source>
        <dbReference type="ARBA" id="ARBA00022898"/>
    </source>
</evidence>
<evidence type="ECO:0000256" key="2">
    <source>
        <dbReference type="ARBA" id="ARBA00009320"/>
    </source>
</evidence>
<proteinExistence type="inferred from homology"/>
<evidence type="ECO:0000313" key="5">
    <source>
        <dbReference type="Proteomes" id="UP000049127"/>
    </source>
</evidence>
<gene>
    <name evidence="4" type="primary">pabC</name>
    <name evidence="4" type="ORF">R28058_08831</name>
</gene>
<evidence type="ECO:0000313" key="4">
    <source>
        <dbReference type="EMBL" id="CEQ03150.1"/>
    </source>
</evidence>
<sequence>MDIMNKSVSFNSDLCKFGIGLFETIKIKKGKPIYLDMHINRILNSIEELKLNIDIDKKQIINIIENYINEKNIKDKALRLTLFDEGYNITTRDILYDKSSYDRGLKLTVSPIIRGESILYRHKTTNYFENIYSRNYAISKGFNDSIFIDYKNRILECSISNIYFVKDDKIYTPNSNLPILNGTMKKRVKSICEELDIKIIECDIEITEIEKFDFCFVSNSLMEVMKVIQIDSFKFKNYSEVFKSIWEHLQL</sequence>
<dbReference type="InterPro" id="IPR050571">
    <property type="entry name" value="Class-IV_PLP-Dep_Aminotrnsfr"/>
</dbReference>
<dbReference type="Proteomes" id="UP000049127">
    <property type="component" value="Unassembled WGS sequence"/>
</dbReference>
<dbReference type="AlphaFoldDB" id="A0A0C7R2V0"/>
<protein>
    <submittedName>
        <fullName evidence="4">Aminodeoxychorismate lyase (4-amino-4-deoxychorismate lyase) (ADC lyase) (ADCL)</fullName>
        <ecNumber evidence="4">4.1.3.38</ecNumber>
    </submittedName>
</protein>
<comment type="cofactor">
    <cofactor evidence="1">
        <name>pyridoxal 5'-phosphate</name>
        <dbReference type="ChEBI" id="CHEBI:597326"/>
    </cofactor>
</comment>
<dbReference type="EC" id="4.1.3.38" evidence="4"/>
<keyword evidence="3" id="KW-0663">Pyridoxal phosphate</keyword>
<keyword evidence="4" id="KW-0456">Lyase</keyword>
<dbReference type="SUPFAM" id="SSF56752">
    <property type="entry name" value="D-aminoacid aminotransferase-like PLP-dependent enzymes"/>
    <property type="match status" value="1"/>
</dbReference>